<evidence type="ECO:0000259" key="5">
    <source>
        <dbReference type="PROSITE" id="PS50089"/>
    </source>
</evidence>
<proteinExistence type="predicted"/>
<gene>
    <name evidence="6" type="ORF">KFE25_001816</name>
</gene>
<reference evidence="6" key="1">
    <citation type="submission" date="2021-05" db="EMBL/GenBank/DDBJ databases">
        <title>The genome of the haptophyte Pavlova lutheri (Diacronema luteri, Pavlovales) - a model for lipid biosynthesis in eukaryotic algae.</title>
        <authorList>
            <person name="Hulatt C.J."/>
            <person name="Posewitz M.C."/>
        </authorList>
    </citation>
    <scope>NUCLEOTIDE SEQUENCE</scope>
    <source>
        <strain evidence="6">NIVA-4/92</strain>
    </source>
</reference>
<dbReference type="PANTHER" id="PTHR23327">
    <property type="entry name" value="RING FINGER PROTEIN 127"/>
    <property type="match status" value="1"/>
</dbReference>
<dbReference type="OrthoDB" id="264917at2759"/>
<dbReference type="Proteomes" id="UP000751190">
    <property type="component" value="Unassembled WGS sequence"/>
</dbReference>
<feature type="domain" description="RING-type" evidence="5">
    <location>
        <begin position="19"/>
        <end position="60"/>
    </location>
</feature>
<evidence type="ECO:0000256" key="4">
    <source>
        <dbReference type="PROSITE-ProRule" id="PRU00175"/>
    </source>
</evidence>
<keyword evidence="1" id="KW-0479">Metal-binding</keyword>
<dbReference type="Pfam" id="PF00097">
    <property type="entry name" value="zf-C3HC4"/>
    <property type="match status" value="1"/>
</dbReference>
<dbReference type="PANTHER" id="PTHR23327:SF42">
    <property type="entry name" value="LON PEPTIDASE N-TERMINAL DOMAIN AND RING FINGER PROTEIN C14F5.10C"/>
    <property type="match status" value="1"/>
</dbReference>
<dbReference type="AlphaFoldDB" id="A0A8J6CD06"/>
<organism evidence="6 7">
    <name type="scientific">Diacronema lutheri</name>
    <name type="common">Unicellular marine alga</name>
    <name type="synonym">Monochrysis lutheri</name>
    <dbReference type="NCBI Taxonomy" id="2081491"/>
    <lineage>
        <taxon>Eukaryota</taxon>
        <taxon>Haptista</taxon>
        <taxon>Haptophyta</taxon>
        <taxon>Pavlovophyceae</taxon>
        <taxon>Pavlovales</taxon>
        <taxon>Pavlovaceae</taxon>
        <taxon>Diacronema</taxon>
    </lineage>
</organism>
<evidence type="ECO:0000256" key="1">
    <source>
        <dbReference type="ARBA" id="ARBA00022723"/>
    </source>
</evidence>
<dbReference type="EMBL" id="JAGTXO010000018">
    <property type="protein sequence ID" value="KAG8463043.1"/>
    <property type="molecule type" value="Genomic_DNA"/>
</dbReference>
<accession>A0A8J6CD06</accession>
<dbReference type="InterPro" id="IPR046336">
    <property type="entry name" value="Lon_prtase_N_sf"/>
</dbReference>
<dbReference type="PROSITE" id="PS00518">
    <property type="entry name" value="ZF_RING_1"/>
    <property type="match status" value="1"/>
</dbReference>
<protein>
    <recommendedName>
        <fullName evidence="5">RING-type domain-containing protein</fullName>
    </recommendedName>
</protein>
<dbReference type="SUPFAM" id="SSF88697">
    <property type="entry name" value="PUA domain-like"/>
    <property type="match status" value="1"/>
</dbReference>
<comment type="caution">
    <text evidence="6">The sequence shown here is derived from an EMBL/GenBank/DDBJ whole genome shotgun (WGS) entry which is preliminary data.</text>
</comment>
<evidence type="ECO:0000313" key="7">
    <source>
        <dbReference type="Proteomes" id="UP000751190"/>
    </source>
</evidence>
<dbReference type="SUPFAM" id="SSF57850">
    <property type="entry name" value="RING/U-box"/>
    <property type="match status" value="1"/>
</dbReference>
<evidence type="ECO:0000256" key="3">
    <source>
        <dbReference type="ARBA" id="ARBA00022833"/>
    </source>
</evidence>
<dbReference type="Gene3D" id="2.30.130.40">
    <property type="entry name" value="LON domain-like"/>
    <property type="match status" value="1"/>
</dbReference>
<dbReference type="InterPro" id="IPR015947">
    <property type="entry name" value="PUA-like_sf"/>
</dbReference>
<dbReference type="GO" id="GO:0061630">
    <property type="term" value="F:ubiquitin protein ligase activity"/>
    <property type="evidence" value="ECO:0007669"/>
    <property type="project" value="TreeGrafter"/>
</dbReference>
<evidence type="ECO:0000313" key="6">
    <source>
        <dbReference type="EMBL" id="KAG8463043.1"/>
    </source>
</evidence>
<dbReference type="InterPro" id="IPR018957">
    <property type="entry name" value="Znf_C3HC4_RING-type"/>
</dbReference>
<evidence type="ECO:0000256" key="2">
    <source>
        <dbReference type="ARBA" id="ARBA00022771"/>
    </source>
</evidence>
<dbReference type="SMART" id="SM00184">
    <property type="entry name" value="RING"/>
    <property type="match status" value="1"/>
</dbReference>
<name>A0A8J6CD06_DIALT</name>
<keyword evidence="3" id="KW-0862">Zinc</keyword>
<dbReference type="PROSITE" id="PS50089">
    <property type="entry name" value="ZF_RING_2"/>
    <property type="match status" value="1"/>
</dbReference>
<keyword evidence="2 4" id="KW-0863">Zinc-finger</keyword>
<dbReference type="InterPro" id="IPR017907">
    <property type="entry name" value="Znf_RING_CS"/>
</dbReference>
<dbReference type="Gene3D" id="3.30.40.10">
    <property type="entry name" value="Zinc/RING finger domain, C3HC4 (zinc finger)"/>
    <property type="match status" value="1"/>
</dbReference>
<keyword evidence="7" id="KW-1185">Reference proteome</keyword>
<dbReference type="InterPro" id="IPR013083">
    <property type="entry name" value="Znf_RING/FYVE/PHD"/>
</dbReference>
<dbReference type="GO" id="GO:0008270">
    <property type="term" value="F:zinc ion binding"/>
    <property type="evidence" value="ECO:0007669"/>
    <property type="project" value="UniProtKB-KW"/>
</dbReference>
<dbReference type="InterPro" id="IPR001841">
    <property type="entry name" value="Znf_RING"/>
</dbReference>
<sequence length="254" mass="27050">MDGRDARRRDVESEKACECPICLHSLCEPLSLECGHAFCRLCLLQSTRLAPDGRACPLCRRLVGADPATHPVDAELATKVRTAIGDAAYTERVRAHSEKVDTFLAESNAVLPIFTMPPGASVGAHVNLHLFEPRYKILIRRAIAGNRLFVFTAQPPHAGIAGVVVRIDVARFLPDGRCNISGVGIEAVRLGETWVEEGTHGLHCTRTPVVSATSVVGGVGARALVTPAAPRDGRAYAAHGRSGATEGRTGCCVM</sequence>